<sequence length="651" mass="72843">MSYVPWSTGSSEPSEAHQEQDSAISEETPRNSQTAVGSYRQNVIKDRLTTLLGTLYLTDEKKAQSLKDVMDVVSSFAEDCVEMFSTSLEDVLPDVGYSDTEYTEDGCKIPQEPTLNDSIASKKENKFREAVTTRLKVDEILRQKCRRFEGSPKCRSRASSFHHSGRTSPNFDVPDGHNLTTKPKASFSCPAAVDFDDKKAGSDDIKHSTSDEKVMNNMPNAQESDAAVDSGLQNLSYTSEASNTSISSADIIMGLSGVKGNIGDLRKVEESPSEAKNDVSLEEKHVEIEDPTTDDVEEHVVNEDSRDLKNLAMESEKSEELISKAEIFDDSEEKKENPYDVKVEDDALCHVQAEPDVNLHNPEENLKILQKDPTCDENKEKIVDYAEITDDNESKSSREVTTYSEQIFKDDIGSISAMGDMERHDITHDELLCLISIHSDARSDSTVCNESVDQEEDYLPFGKINDAFYRDEMSTFSDMTLDEEDVQNLTRSEKKERGAEDTKVMGPSLAGDSKTRRQFRSESPHFTDVTIDLQRSNASTPVVGNEVKSCYNGGNSKTTRRVSFNEKVRVRQKSDFAPDISPNSNWASGPYNFTDHGRSRNQDNETSNTEGLEDETTKFYRYFGFLRGAELKDTQVLIMVDGTDSDLDEEP</sequence>
<feature type="compositionally biased region" description="Polar residues" evidence="1">
    <location>
        <begin position="21"/>
        <end position="39"/>
    </location>
</feature>
<feature type="region of interest" description="Disordered" evidence="1">
    <location>
        <begin position="489"/>
        <end position="524"/>
    </location>
</feature>
<protein>
    <submittedName>
        <fullName evidence="2">(pine wood nematode) hypothetical protein</fullName>
    </submittedName>
</protein>
<evidence type="ECO:0000313" key="3">
    <source>
        <dbReference type="Proteomes" id="UP000659654"/>
    </source>
</evidence>
<feature type="compositionally biased region" description="Polar residues" evidence="1">
    <location>
        <begin position="157"/>
        <end position="170"/>
    </location>
</feature>
<keyword evidence="3" id="KW-1185">Reference proteome</keyword>
<dbReference type="Proteomes" id="UP000659654">
    <property type="component" value="Unassembled WGS sequence"/>
</dbReference>
<gene>
    <name evidence="2" type="ORF">BXYJ_LOCUS10832</name>
</gene>
<proteinExistence type="predicted"/>
<reference evidence="2" key="1">
    <citation type="submission" date="2020-09" db="EMBL/GenBank/DDBJ databases">
        <authorList>
            <person name="Kikuchi T."/>
        </authorList>
    </citation>
    <scope>NUCLEOTIDE SEQUENCE</scope>
    <source>
        <strain evidence="2">Ka4C1</strain>
    </source>
</reference>
<name>A0A7I8XP30_BURXY</name>
<accession>A0A7I8XP30</accession>
<comment type="caution">
    <text evidence="2">The sequence shown here is derived from an EMBL/GenBank/DDBJ whole genome shotgun (WGS) entry which is preliminary data.</text>
</comment>
<organism evidence="2 3">
    <name type="scientific">Bursaphelenchus xylophilus</name>
    <name type="common">Pinewood nematode worm</name>
    <name type="synonym">Aphelenchoides xylophilus</name>
    <dbReference type="NCBI Taxonomy" id="6326"/>
    <lineage>
        <taxon>Eukaryota</taxon>
        <taxon>Metazoa</taxon>
        <taxon>Ecdysozoa</taxon>
        <taxon>Nematoda</taxon>
        <taxon>Chromadorea</taxon>
        <taxon>Rhabditida</taxon>
        <taxon>Tylenchina</taxon>
        <taxon>Tylenchomorpha</taxon>
        <taxon>Aphelenchoidea</taxon>
        <taxon>Aphelenchoididae</taxon>
        <taxon>Bursaphelenchus</taxon>
    </lineage>
</organism>
<feature type="region of interest" description="Disordered" evidence="1">
    <location>
        <begin position="153"/>
        <end position="184"/>
    </location>
</feature>
<dbReference type="EMBL" id="CAJFDI010000005">
    <property type="protein sequence ID" value="CAD5230128.1"/>
    <property type="molecule type" value="Genomic_DNA"/>
</dbReference>
<evidence type="ECO:0000256" key="1">
    <source>
        <dbReference type="SAM" id="MobiDB-lite"/>
    </source>
</evidence>
<feature type="compositionally biased region" description="Polar residues" evidence="1">
    <location>
        <begin position="1"/>
        <end position="13"/>
    </location>
</feature>
<dbReference type="Proteomes" id="UP000582659">
    <property type="component" value="Unassembled WGS sequence"/>
</dbReference>
<feature type="compositionally biased region" description="Basic and acidic residues" evidence="1">
    <location>
        <begin position="491"/>
        <end position="503"/>
    </location>
</feature>
<feature type="region of interest" description="Disordered" evidence="1">
    <location>
        <begin position="576"/>
        <end position="612"/>
    </location>
</feature>
<feature type="region of interest" description="Disordered" evidence="1">
    <location>
        <begin position="1"/>
        <end position="39"/>
    </location>
</feature>
<evidence type="ECO:0000313" key="2">
    <source>
        <dbReference type="EMBL" id="CAD5230128.1"/>
    </source>
</evidence>
<dbReference type="EMBL" id="CAJFCV020000005">
    <property type="protein sequence ID" value="CAG9121020.1"/>
    <property type="molecule type" value="Genomic_DNA"/>
</dbReference>
<feature type="compositionally biased region" description="Basic and acidic residues" evidence="1">
    <location>
        <begin position="513"/>
        <end position="524"/>
    </location>
</feature>
<dbReference type="AlphaFoldDB" id="A0A7I8XP30"/>